<dbReference type="InterPro" id="IPR027417">
    <property type="entry name" value="P-loop_NTPase"/>
</dbReference>
<evidence type="ECO:0000313" key="3">
    <source>
        <dbReference type="Proteomes" id="UP000093159"/>
    </source>
</evidence>
<dbReference type="EC" id="3.1.21.-" evidence="2"/>
<comment type="caution">
    <text evidence="2">The sequence shown here is derived from an EMBL/GenBank/DDBJ whole genome shotgun (WGS) entry which is preliminary data.</text>
</comment>
<protein>
    <submittedName>
        <fullName evidence="2">5-methylcytosine-specific restriction enzyme B</fullName>
        <ecNumber evidence="2">3.1.21.-</ecNumber>
    </submittedName>
</protein>
<organism evidence="2 3">
    <name type="scientific">Arcobacter porcinus</name>
    <dbReference type="NCBI Taxonomy" id="1935204"/>
    <lineage>
        <taxon>Bacteria</taxon>
        <taxon>Pseudomonadati</taxon>
        <taxon>Campylobacterota</taxon>
        <taxon>Epsilonproteobacteria</taxon>
        <taxon>Campylobacterales</taxon>
        <taxon>Arcobacteraceae</taxon>
        <taxon>Arcobacter</taxon>
    </lineage>
</organism>
<evidence type="ECO:0000313" key="2">
    <source>
        <dbReference type="EMBL" id="OCL90835.1"/>
    </source>
</evidence>
<accession>A0ABX2YHD5</accession>
<keyword evidence="3" id="KW-1185">Reference proteome</keyword>
<feature type="domain" description="ATPase dynein-related AAA" evidence="1">
    <location>
        <begin position="279"/>
        <end position="471"/>
    </location>
</feature>
<sequence>MRKLKDIYEGFDSFKDRFLKNKKSIFSDNQVFKKENLNKIIEGFAKNPDESGKSFDEKIKIQLGNATEVHELFAHIIWLWSLVASDMKQIGKIADINKWLDNDKKIDENFPYSFNHGIMSTGQYHKTNKPLELVYIIYFLQKVLDNPEIDYVEIIKKGLKDDIEPFEMSFENGTTRKVAMYNILLHLFKPEYYSSIASFNHKEKIVDFFSTQLEINFEKMDDMDDKYFKVKEECLEKYGDKYPYKWDEIYNNYDFNRLDFYHPHIEKLWKNEIDFESKNLILHGAPGTGKTYITEETIKTRKEVLGNIEYELVQFHPSYGYEDFIDGIKPVGLTENGQMKFELKNGIFKQMCIDAFKNLIESQNDKTKLKTYYFIADEINRAELSRVFGELLLCLEDDKRLRIVDGKIEGTKIKTQNSNLWEEKHAVVVEEKDNKEKEFYFGVPENIYFIGTMNDIDRSVDSFDMALRRRFVWKQYRCDYEAIENKYKDEKDIEAYITVCKNLNNHITTENNNGFNLSDSYELGQAYFMKPKRLTQKELDRVWIEHISPILKEYLRAEYSEKDIIGKLAEAQNIFKLK</sequence>
<gene>
    <name evidence="2" type="primary">mcrB_1</name>
    <name evidence="2" type="ORF">AAX28_01654</name>
</gene>
<dbReference type="Pfam" id="PF07728">
    <property type="entry name" value="AAA_5"/>
    <property type="match status" value="1"/>
</dbReference>
<reference evidence="2 3" key="1">
    <citation type="submission" date="2015-05" db="EMBL/GenBank/DDBJ databases">
        <authorList>
            <person name="Rovetto F."/>
            <person name="Cocolin L."/>
            <person name="Illeghems K."/>
            <person name="Van Nieuwerburgh F."/>
            <person name="Houf K."/>
        </authorList>
    </citation>
    <scope>NUCLEOTIDE SEQUENCE [LARGE SCALE GENOMIC DNA]</scope>
    <source>
        <strain evidence="2 3">117434</strain>
    </source>
</reference>
<evidence type="ECO:0000259" key="1">
    <source>
        <dbReference type="Pfam" id="PF07728"/>
    </source>
</evidence>
<dbReference type="SUPFAM" id="SSF52540">
    <property type="entry name" value="P-loop containing nucleoside triphosphate hydrolases"/>
    <property type="match status" value="1"/>
</dbReference>
<dbReference type="EMBL" id="LDIR01000003">
    <property type="protein sequence ID" value="OCL90835.1"/>
    <property type="molecule type" value="Genomic_DNA"/>
</dbReference>
<dbReference type="InterPro" id="IPR011704">
    <property type="entry name" value="ATPase_dyneun-rel_AAA"/>
</dbReference>
<dbReference type="GO" id="GO:0016787">
    <property type="term" value="F:hydrolase activity"/>
    <property type="evidence" value="ECO:0007669"/>
    <property type="project" value="UniProtKB-KW"/>
</dbReference>
<dbReference type="InterPro" id="IPR052934">
    <property type="entry name" value="Methyl-DNA_Rec/Restrict_Enz"/>
</dbReference>
<dbReference type="PANTHER" id="PTHR37291:SF1">
    <property type="entry name" value="TYPE IV METHYL-DIRECTED RESTRICTION ENZYME ECOKMCRB SUBUNIT"/>
    <property type="match status" value="1"/>
</dbReference>
<name>A0ABX2YHD5_9BACT</name>
<proteinExistence type="predicted"/>
<dbReference type="Proteomes" id="UP000093159">
    <property type="component" value="Unassembled WGS sequence"/>
</dbReference>
<dbReference type="Gene3D" id="3.40.50.300">
    <property type="entry name" value="P-loop containing nucleotide triphosphate hydrolases"/>
    <property type="match status" value="1"/>
</dbReference>
<keyword evidence="2" id="KW-0378">Hydrolase</keyword>
<dbReference type="RefSeq" id="WP_066179484.1">
    <property type="nucleotide sequence ID" value="NZ_LDIR01000003.1"/>
</dbReference>
<dbReference type="PANTHER" id="PTHR37291">
    <property type="entry name" value="5-METHYLCYTOSINE-SPECIFIC RESTRICTION ENZYME B"/>
    <property type="match status" value="1"/>
</dbReference>